<gene>
    <name evidence="1" type="ORF">V6N12_028684</name>
</gene>
<evidence type="ECO:0000313" key="1">
    <source>
        <dbReference type="EMBL" id="KAK8572635.1"/>
    </source>
</evidence>
<comment type="caution">
    <text evidence="1">The sequence shown here is derived from an EMBL/GenBank/DDBJ whole genome shotgun (WGS) entry which is preliminary data.</text>
</comment>
<evidence type="ECO:0000313" key="2">
    <source>
        <dbReference type="Proteomes" id="UP001472677"/>
    </source>
</evidence>
<dbReference type="Proteomes" id="UP001472677">
    <property type="component" value="Unassembled WGS sequence"/>
</dbReference>
<keyword evidence="2" id="KW-1185">Reference proteome</keyword>
<proteinExistence type="predicted"/>
<name>A0ABR2F6J4_9ROSI</name>
<accession>A0ABR2F6J4</accession>
<protein>
    <submittedName>
        <fullName evidence="1">Uncharacterized protein</fullName>
    </submittedName>
</protein>
<organism evidence="1 2">
    <name type="scientific">Hibiscus sabdariffa</name>
    <name type="common">roselle</name>
    <dbReference type="NCBI Taxonomy" id="183260"/>
    <lineage>
        <taxon>Eukaryota</taxon>
        <taxon>Viridiplantae</taxon>
        <taxon>Streptophyta</taxon>
        <taxon>Embryophyta</taxon>
        <taxon>Tracheophyta</taxon>
        <taxon>Spermatophyta</taxon>
        <taxon>Magnoliopsida</taxon>
        <taxon>eudicotyledons</taxon>
        <taxon>Gunneridae</taxon>
        <taxon>Pentapetalae</taxon>
        <taxon>rosids</taxon>
        <taxon>malvids</taxon>
        <taxon>Malvales</taxon>
        <taxon>Malvaceae</taxon>
        <taxon>Malvoideae</taxon>
        <taxon>Hibiscus</taxon>
    </lineage>
</organism>
<sequence length="128" mass="14600">MEEEAQQRNLSKYLPRQIFWQILKTTGTHREKHSKFSCPETAGSQIRVKNASAVSSELGRSLMLPGFTLTLPAHYKNPAFTFTIYFCLPLLSSCTPNFLSKFLSFSVANGNIIFIRRRPTLQIQKRSS</sequence>
<reference evidence="1 2" key="1">
    <citation type="journal article" date="2024" name="G3 (Bethesda)">
        <title>Genome assembly of Hibiscus sabdariffa L. provides insights into metabolisms of medicinal natural products.</title>
        <authorList>
            <person name="Kim T."/>
        </authorList>
    </citation>
    <scope>NUCLEOTIDE SEQUENCE [LARGE SCALE GENOMIC DNA]</scope>
    <source>
        <strain evidence="1">TK-2024</strain>
        <tissue evidence="1">Old leaves</tissue>
    </source>
</reference>
<dbReference type="EMBL" id="JBBPBM010000008">
    <property type="protein sequence ID" value="KAK8572635.1"/>
    <property type="molecule type" value="Genomic_DNA"/>
</dbReference>